<evidence type="ECO:0000256" key="3">
    <source>
        <dbReference type="ARBA" id="ARBA00038493"/>
    </source>
</evidence>
<dbReference type="PANTHER" id="PTHR48094:SF11">
    <property type="entry name" value="GLUTATHIONE-INDEPENDENT GLYOXALASE HSP31-RELATED"/>
    <property type="match status" value="1"/>
</dbReference>
<keyword evidence="5" id="KW-0732">Signal</keyword>
<dbReference type="PANTHER" id="PTHR48094">
    <property type="entry name" value="PROTEIN/NUCLEIC ACID DEGLYCASE DJ-1-RELATED"/>
    <property type="match status" value="1"/>
</dbReference>
<dbReference type="GO" id="GO:0005737">
    <property type="term" value="C:cytoplasm"/>
    <property type="evidence" value="ECO:0007669"/>
    <property type="project" value="TreeGrafter"/>
</dbReference>
<keyword evidence="2" id="KW-0456">Lyase</keyword>
<accession>A0A2H1YJS0</accession>
<reference evidence="8" key="1">
    <citation type="submission" date="2017-11" db="EMBL/GenBank/DDBJ databases">
        <authorList>
            <person name="Duchaud E."/>
        </authorList>
    </citation>
    <scope>NUCLEOTIDE SEQUENCE [LARGE SCALE GENOMIC DNA]</scope>
    <source>
        <strain evidence="8">Tenacibaculum sp. TNO020</strain>
    </source>
</reference>
<dbReference type="GO" id="GO:0016740">
    <property type="term" value="F:transferase activity"/>
    <property type="evidence" value="ECO:0007669"/>
    <property type="project" value="UniProtKB-KW"/>
</dbReference>
<dbReference type="Proteomes" id="UP000234211">
    <property type="component" value="Unassembled WGS sequence"/>
</dbReference>
<feature type="chain" id="PRO_5013729288" evidence="5">
    <location>
        <begin position="21"/>
        <end position="277"/>
    </location>
</feature>
<proteinExistence type="inferred from homology"/>
<dbReference type="Gene3D" id="3.40.50.880">
    <property type="match status" value="1"/>
</dbReference>
<gene>
    <name evidence="7" type="ORF">TNO020_50042</name>
</gene>
<dbReference type="AlphaFoldDB" id="A0A2H1YJS0"/>
<dbReference type="InterPro" id="IPR002818">
    <property type="entry name" value="DJ-1/PfpI"/>
</dbReference>
<feature type="domain" description="DJ-1/PfpI" evidence="6">
    <location>
        <begin position="77"/>
        <end position="273"/>
    </location>
</feature>
<dbReference type="EMBL" id="OENF01000040">
    <property type="protein sequence ID" value="SOS75641.1"/>
    <property type="molecule type" value="Genomic_DNA"/>
</dbReference>
<dbReference type="GO" id="GO:0019172">
    <property type="term" value="F:glyoxalase III activity"/>
    <property type="evidence" value="ECO:0007669"/>
    <property type="project" value="TreeGrafter"/>
</dbReference>
<dbReference type="RefSeq" id="WP_193700559.1">
    <property type="nucleotide sequence ID" value="NZ_JAJGWS010000007.1"/>
</dbReference>
<evidence type="ECO:0000256" key="2">
    <source>
        <dbReference type="ARBA" id="ARBA00023239"/>
    </source>
</evidence>
<feature type="region of interest" description="Disordered" evidence="4">
    <location>
        <begin position="25"/>
        <end position="45"/>
    </location>
</feature>
<dbReference type="InterPro" id="IPR050325">
    <property type="entry name" value="Prot/Nucl_acid_deglycase"/>
</dbReference>
<evidence type="ECO:0000256" key="4">
    <source>
        <dbReference type="SAM" id="MobiDB-lite"/>
    </source>
</evidence>
<evidence type="ECO:0000313" key="8">
    <source>
        <dbReference type="Proteomes" id="UP000234211"/>
    </source>
</evidence>
<protein>
    <submittedName>
        <fullName evidence="7">Dimethylallyltransferase</fullName>
    </submittedName>
</protein>
<keyword evidence="8" id="KW-1185">Reference proteome</keyword>
<dbReference type="InterPro" id="IPR029062">
    <property type="entry name" value="Class_I_gatase-like"/>
</dbReference>
<dbReference type="Pfam" id="PF01965">
    <property type="entry name" value="DJ-1_PfpI"/>
    <property type="match status" value="1"/>
</dbReference>
<comment type="similarity">
    <text evidence="3">Belongs to the peptidase C56 family. HSP31-like subfamily.</text>
</comment>
<dbReference type="GO" id="GO:0019243">
    <property type="term" value="P:methylglyoxal catabolic process to D-lactate via S-lactoyl-glutathione"/>
    <property type="evidence" value="ECO:0007669"/>
    <property type="project" value="TreeGrafter"/>
</dbReference>
<feature type="signal peptide" evidence="5">
    <location>
        <begin position="1"/>
        <end position="20"/>
    </location>
</feature>
<dbReference type="SUPFAM" id="SSF52317">
    <property type="entry name" value="Class I glutamine amidotransferase-like"/>
    <property type="match status" value="1"/>
</dbReference>
<keyword evidence="7" id="KW-0808">Transferase</keyword>
<evidence type="ECO:0000256" key="1">
    <source>
        <dbReference type="ARBA" id="ARBA00023016"/>
    </source>
</evidence>
<organism evidence="7 8">
    <name type="scientific">Tenacibaculum piscium</name>
    <dbReference type="NCBI Taxonomy" id="1458515"/>
    <lineage>
        <taxon>Bacteria</taxon>
        <taxon>Pseudomonadati</taxon>
        <taxon>Bacteroidota</taxon>
        <taxon>Flavobacteriia</taxon>
        <taxon>Flavobacteriales</taxon>
        <taxon>Flavobacteriaceae</taxon>
        <taxon>Tenacibaculum</taxon>
    </lineage>
</organism>
<evidence type="ECO:0000256" key="5">
    <source>
        <dbReference type="SAM" id="SignalP"/>
    </source>
</evidence>
<name>A0A2H1YJS0_9FLAO</name>
<sequence length="277" mass="30007">MKILKKAAIVFTMISAMIMASSCKTENKENNENNNSETISSEEKTTTKTKKMNILFVLTSHDKLGDTDKKTGFWVEEFASPYYTLLDKGATITIATPKGGAAPIDPSSDSPDAATKATERFNNDDAAKAKIANTKVLSTIDTEDFDAVFYPGGHGPLWDLAEDVASIALIEDFNNQNKPIAFVCHAPAALKEVKNEDGTPLVNGKKVTGFTNTEEEAVGLTDIVPFLVEDMLTKNGGIYSKKDDWNAYAIQDGNLITGQNPASSELVADKLLESLKK</sequence>
<dbReference type="CDD" id="cd03141">
    <property type="entry name" value="GATase1_Hsp31_like"/>
    <property type="match status" value="1"/>
</dbReference>
<evidence type="ECO:0000259" key="6">
    <source>
        <dbReference type="Pfam" id="PF01965"/>
    </source>
</evidence>
<keyword evidence="1" id="KW-0346">Stress response</keyword>
<dbReference type="PROSITE" id="PS51257">
    <property type="entry name" value="PROKAR_LIPOPROTEIN"/>
    <property type="match status" value="1"/>
</dbReference>
<evidence type="ECO:0000313" key="7">
    <source>
        <dbReference type="EMBL" id="SOS75641.1"/>
    </source>
</evidence>